<dbReference type="PANTHER" id="PTHR42926:SF1">
    <property type="entry name" value="CIRCADIAN CLOCK OSCILLATOR PROTEIN KAIC 1"/>
    <property type="match status" value="1"/>
</dbReference>
<dbReference type="PANTHER" id="PTHR42926">
    <property type="match status" value="1"/>
</dbReference>
<protein>
    <submittedName>
        <fullName evidence="2">Circadian clock protein KaiC</fullName>
    </submittedName>
    <submittedName>
        <fullName evidence="3">Serine/threonine protein kinase</fullName>
    </submittedName>
</protein>
<comment type="caution">
    <text evidence="3">The sequence shown here is derived from an EMBL/GenBank/DDBJ whole genome shotgun (WGS) entry which is preliminary data.</text>
</comment>
<dbReference type="EMBL" id="JABXXQ010000203">
    <property type="protein sequence ID" value="NVN30710.1"/>
    <property type="molecule type" value="Genomic_DNA"/>
</dbReference>
<keyword evidence="4" id="KW-1185">Reference proteome</keyword>
<dbReference type="EMBL" id="JACHXV010000001">
    <property type="protein sequence ID" value="MBB3172482.1"/>
    <property type="molecule type" value="Genomic_DNA"/>
</dbReference>
<evidence type="ECO:0000313" key="3">
    <source>
        <dbReference type="EMBL" id="NVN30710.1"/>
    </source>
</evidence>
<accession>A0A850NRB4</accession>
<sequence>MQQAPLPRLRTGIPGFDVLVGGGLIEGTSIIIQGRPGSGKTILANQIAFHHASQGGRVLCATVLAEPHERLFQFLSTLSFFDRERVGVDIQYVSAFDTLRSGGLAAVVALLRREIIRHRATLMLVDGLLTARGAAETALDTKMFVAELQGHAAFAGCGVLFLTSALLDDGSPEHTMVDGVVELAEQIGVARSSRWLTLRKTRGTAAIGGRHEFEIGADGVVVHPRLEALLGFSPEAAEMSNPTPEELTAELAADRRTPRVNVAIEGFDHLLGGGLPCGSGTLIASPSGGGKTLASLCFLAGSTLAEPGLMVGFFEPPVRLVRKGEAVGLPIARLAGSGALRFLHCGLAVRSIDAIGHEILTAVFDYGIKRIVIDSAGALFRIASNPGRVVEFFFALTSVLRQRGVTVLTTWETPDMTGSTSTAVISTDAASGAQGGLWSSQIYSSCDNLLSVHFDDRGGVLRRILRVQKMRDSHYDPQQRELQIASDGLRLVTTAAL</sequence>
<feature type="domain" description="KaiC" evidence="1">
    <location>
        <begin position="258"/>
        <end position="497"/>
    </location>
</feature>
<evidence type="ECO:0000313" key="4">
    <source>
        <dbReference type="Proteomes" id="UP000557688"/>
    </source>
</evidence>
<keyword evidence="3" id="KW-0723">Serine/threonine-protein kinase</keyword>
<dbReference type="RefSeq" id="WP_176624466.1">
    <property type="nucleotide sequence ID" value="NZ_JABXXQ010000203.1"/>
</dbReference>
<reference evidence="2 4" key="2">
    <citation type="submission" date="2020-08" db="EMBL/GenBank/DDBJ databases">
        <title>Genomic Encyclopedia of Type Strains, Phase III (KMG-III): the genomes of soil and plant-associated and newly described type strains.</title>
        <authorList>
            <person name="Whitman W."/>
        </authorList>
    </citation>
    <scope>NUCLEOTIDE SEQUENCE [LARGE SCALE GENOMIC DNA]</scope>
    <source>
        <strain evidence="2 4">CECT 8088</strain>
    </source>
</reference>
<dbReference type="Proteomes" id="UP000565205">
    <property type="component" value="Unassembled WGS sequence"/>
</dbReference>
<dbReference type="AlphaFoldDB" id="A0A850NRB4"/>
<evidence type="ECO:0000259" key="1">
    <source>
        <dbReference type="PROSITE" id="PS51146"/>
    </source>
</evidence>
<reference evidence="3 5" key="1">
    <citation type="submission" date="2020-06" db="EMBL/GenBank/DDBJ databases">
        <title>Description of novel acetic acid bacteria.</title>
        <authorList>
            <person name="Sombolestani A."/>
        </authorList>
    </citation>
    <scope>NUCLEOTIDE SEQUENCE [LARGE SCALE GENOMIC DNA]</scope>
    <source>
        <strain evidence="3 5">LMG 26838</strain>
    </source>
</reference>
<dbReference type="Proteomes" id="UP000557688">
    <property type="component" value="Unassembled WGS sequence"/>
</dbReference>
<proteinExistence type="predicted"/>
<dbReference type="InterPro" id="IPR014774">
    <property type="entry name" value="KaiC-like_dom"/>
</dbReference>
<dbReference type="PROSITE" id="PS51146">
    <property type="entry name" value="KAIC"/>
    <property type="match status" value="1"/>
</dbReference>
<evidence type="ECO:0000313" key="5">
    <source>
        <dbReference type="Proteomes" id="UP000565205"/>
    </source>
</evidence>
<dbReference type="Gene3D" id="3.40.50.300">
    <property type="entry name" value="P-loop containing nucleotide triphosphate hydrolases"/>
    <property type="match status" value="2"/>
</dbReference>
<dbReference type="GO" id="GO:0004674">
    <property type="term" value="F:protein serine/threonine kinase activity"/>
    <property type="evidence" value="ECO:0007669"/>
    <property type="project" value="UniProtKB-KW"/>
</dbReference>
<evidence type="ECO:0000313" key="2">
    <source>
        <dbReference type="EMBL" id="MBB3172482.1"/>
    </source>
</evidence>
<organism evidence="3 5">
    <name type="scientific">Endobacter medicaginis</name>
    <dbReference type="NCBI Taxonomy" id="1181271"/>
    <lineage>
        <taxon>Bacteria</taxon>
        <taxon>Pseudomonadati</taxon>
        <taxon>Pseudomonadota</taxon>
        <taxon>Alphaproteobacteria</taxon>
        <taxon>Acetobacterales</taxon>
        <taxon>Acetobacteraceae</taxon>
        <taxon>Endobacter</taxon>
    </lineage>
</organism>
<keyword evidence="3" id="KW-0418">Kinase</keyword>
<dbReference type="SMART" id="SM00382">
    <property type="entry name" value="AAA"/>
    <property type="match status" value="1"/>
</dbReference>
<dbReference type="InterPro" id="IPR003593">
    <property type="entry name" value="AAA+_ATPase"/>
</dbReference>
<dbReference type="SUPFAM" id="SSF52540">
    <property type="entry name" value="P-loop containing nucleoside triphosphate hydrolases"/>
    <property type="match status" value="2"/>
</dbReference>
<dbReference type="InterPro" id="IPR010624">
    <property type="entry name" value="KaiC_dom"/>
</dbReference>
<keyword evidence="3" id="KW-0808">Transferase</keyword>
<dbReference type="Pfam" id="PF06745">
    <property type="entry name" value="ATPase"/>
    <property type="match status" value="2"/>
</dbReference>
<dbReference type="InterPro" id="IPR027417">
    <property type="entry name" value="P-loop_NTPase"/>
</dbReference>
<dbReference type="InterPro" id="IPR051347">
    <property type="entry name" value="Circadian_clock_KaiC-rel"/>
</dbReference>
<gene>
    <name evidence="2" type="ORF">FHR90_000288</name>
    <name evidence="3" type="ORF">HUK83_10255</name>
</gene>
<dbReference type="GO" id="GO:0005524">
    <property type="term" value="F:ATP binding"/>
    <property type="evidence" value="ECO:0007669"/>
    <property type="project" value="InterPro"/>
</dbReference>
<name>A0A850NRB4_9PROT</name>